<evidence type="ECO:0000256" key="8">
    <source>
        <dbReference type="ARBA" id="ARBA00022840"/>
    </source>
</evidence>
<dbReference type="AlphaFoldDB" id="A0A9X0QB50"/>
<dbReference type="InterPro" id="IPR029056">
    <property type="entry name" value="Ribokinase-like"/>
</dbReference>
<reference evidence="14 15" key="1">
    <citation type="submission" date="2020-08" db="EMBL/GenBank/DDBJ databases">
        <title>Genomic Encyclopedia of Type Strains, Phase IV (KMG-V): Genome sequencing to study the core and pangenomes of soil and plant-associated prokaryotes.</title>
        <authorList>
            <person name="Whitman W."/>
        </authorList>
    </citation>
    <scope>NUCLEOTIDE SEQUENCE [LARGE SCALE GENOMIC DNA]</scope>
    <source>
        <strain evidence="14 15">X5P2</strain>
    </source>
</reference>
<dbReference type="EMBL" id="JACHEB010000002">
    <property type="protein sequence ID" value="MBB5327206.1"/>
    <property type="molecule type" value="Genomic_DNA"/>
</dbReference>
<keyword evidence="5 12" id="KW-0479">Metal-binding</keyword>
<evidence type="ECO:0000259" key="13">
    <source>
        <dbReference type="Pfam" id="PF00294"/>
    </source>
</evidence>
<comment type="cofactor">
    <cofactor evidence="12">
        <name>Mg(2+)</name>
        <dbReference type="ChEBI" id="CHEBI:18420"/>
    </cofactor>
    <text evidence="12">Requires a divalent cation, most likely magnesium in vivo, as an electrophilic catalyst to aid phosphoryl group transfer. It is the chelate of the metal and the nucleotide that is the actual substrate.</text>
</comment>
<keyword evidence="15" id="KW-1185">Reference proteome</keyword>
<dbReference type="GO" id="GO:0004747">
    <property type="term" value="F:ribokinase activity"/>
    <property type="evidence" value="ECO:0007669"/>
    <property type="project" value="UniProtKB-UniRule"/>
</dbReference>
<dbReference type="PANTHER" id="PTHR10584:SF166">
    <property type="entry name" value="RIBOKINASE"/>
    <property type="match status" value="1"/>
</dbReference>
<comment type="pathway">
    <text evidence="12">Carbohydrate metabolism; D-ribose degradation; D-ribose 5-phosphate from beta-D-ribopyranose: step 2/2.</text>
</comment>
<feature type="binding site" evidence="12">
    <location>
        <begin position="223"/>
        <end position="228"/>
    </location>
    <ligand>
        <name>ATP</name>
        <dbReference type="ChEBI" id="CHEBI:30616"/>
    </ligand>
</feature>
<feature type="binding site" evidence="12">
    <location>
        <position position="250"/>
    </location>
    <ligand>
        <name>K(+)</name>
        <dbReference type="ChEBI" id="CHEBI:29103"/>
    </ligand>
</feature>
<feature type="binding site" evidence="12">
    <location>
        <position position="143"/>
    </location>
    <ligand>
        <name>substrate</name>
    </ligand>
</feature>
<evidence type="ECO:0000256" key="6">
    <source>
        <dbReference type="ARBA" id="ARBA00022741"/>
    </source>
</evidence>
<feature type="domain" description="Carbohydrate kinase PfkB" evidence="13">
    <location>
        <begin position="7"/>
        <end position="297"/>
    </location>
</feature>
<dbReference type="GO" id="GO:0019303">
    <property type="term" value="P:D-ribose catabolic process"/>
    <property type="evidence" value="ECO:0007669"/>
    <property type="project" value="UniProtKB-UniRule"/>
</dbReference>
<name>A0A9X0QB50_9BACT</name>
<gene>
    <name evidence="12" type="primary">rbsK</name>
    <name evidence="14" type="ORF">HDF14_000811</name>
</gene>
<comment type="caution">
    <text evidence="12">Lacks conserved residue(s) required for the propagation of feature annotation.</text>
</comment>
<keyword evidence="8 12" id="KW-0067">ATP-binding</keyword>
<feature type="binding site" evidence="12">
    <location>
        <position position="289"/>
    </location>
    <ligand>
        <name>K(+)</name>
        <dbReference type="ChEBI" id="CHEBI:29103"/>
    </ligand>
</feature>
<feature type="binding site" evidence="12">
    <location>
        <position position="295"/>
    </location>
    <ligand>
        <name>K(+)</name>
        <dbReference type="ChEBI" id="CHEBI:29103"/>
    </ligand>
</feature>
<accession>A0A9X0QB50</accession>
<feature type="active site" description="Proton acceptor" evidence="12">
    <location>
        <position position="256"/>
    </location>
</feature>
<dbReference type="Proteomes" id="UP000535182">
    <property type="component" value="Unassembled WGS sequence"/>
</dbReference>
<feature type="binding site" evidence="12">
    <location>
        <position position="256"/>
    </location>
    <ligand>
        <name>substrate</name>
    </ligand>
</feature>
<evidence type="ECO:0000313" key="15">
    <source>
        <dbReference type="Proteomes" id="UP000535182"/>
    </source>
</evidence>
<feature type="binding site" evidence="12">
    <location>
        <position position="286"/>
    </location>
    <ligand>
        <name>K(+)</name>
        <dbReference type="ChEBI" id="CHEBI:29103"/>
    </ligand>
</feature>
<comment type="catalytic activity">
    <reaction evidence="12">
        <text>D-ribose + ATP = D-ribose 5-phosphate + ADP + H(+)</text>
        <dbReference type="Rhea" id="RHEA:13697"/>
        <dbReference type="ChEBI" id="CHEBI:15378"/>
        <dbReference type="ChEBI" id="CHEBI:30616"/>
        <dbReference type="ChEBI" id="CHEBI:47013"/>
        <dbReference type="ChEBI" id="CHEBI:78346"/>
        <dbReference type="ChEBI" id="CHEBI:456216"/>
        <dbReference type="EC" id="2.7.1.15"/>
    </reaction>
</comment>
<feature type="binding site" evidence="12">
    <location>
        <position position="252"/>
    </location>
    <ligand>
        <name>K(+)</name>
        <dbReference type="ChEBI" id="CHEBI:29103"/>
    </ligand>
</feature>
<keyword evidence="6 12" id="KW-0547">Nucleotide-binding</keyword>
<keyword evidence="4 12" id="KW-0808">Transferase</keyword>
<evidence type="ECO:0000313" key="14">
    <source>
        <dbReference type="EMBL" id="MBB5327206.1"/>
    </source>
</evidence>
<evidence type="ECO:0000256" key="2">
    <source>
        <dbReference type="ARBA" id="ARBA00012035"/>
    </source>
</evidence>
<dbReference type="PANTHER" id="PTHR10584">
    <property type="entry name" value="SUGAR KINASE"/>
    <property type="match status" value="1"/>
</dbReference>
<comment type="subcellular location">
    <subcellularLocation>
        <location evidence="12">Cytoplasm</location>
    </subcellularLocation>
</comment>
<comment type="similarity">
    <text evidence="12">Belongs to the carbohydrate kinase PfkB family. Ribokinase subfamily.</text>
</comment>
<evidence type="ECO:0000256" key="3">
    <source>
        <dbReference type="ARBA" id="ARBA00016943"/>
    </source>
</evidence>
<dbReference type="Pfam" id="PF00294">
    <property type="entry name" value="PfkB"/>
    <property type="match status" value="1"/>
</dbReference>
<comment type="activity regulation">
    <text evidence="12">Activated by a monovalent cation that binds near, but not in, the active site. The most likely occupant of the site in vivo is potassium. Ion binding induces a conformational change that may alter substrate affinity.</text>
</comment>
<dbReference type="InterPro" id="IPR011611">
    <property type="entry name" value="PfkB_dom"/>
</dbReference>
<evidence type="ECO:0000256" key="11">
    <source>
        <dbReference type="ARBA" id="ARBA00023277"/>
    </source>
</evidence>
<keyword evidence="7 12" id="KW-0418">Kinase</keyword>
<proteinExistence type="inferred from homology"/>
<evidence type="ECO:0000256" key="7">
    <source>
        <dbReference type="ARBA" id="ARBA00022777"/>
    </source>
</evidence>
<keyword evidence="12" id="KW-0963">Cytoplasm</keyword>
<sequence>MNSKPIAIMGVFAIDLAFRVNRLPVWGETVLGSEFRLGPGGKGSNQSVAAARLGAQVHFISKVGSDNFGDIARRTYKEEGVDTQFLFSSDSDTTGAAAIIIDEIKGENAIVITPGAANALTTDEIDLARTQIAGSAVFMTQLELPLPIVVHGLNTAHGLGVPTILNPAPACALDDTTLALCDYLTPNESEAEALTGRRVASLEDAESAAGQLLARGVRNVILTLGARGALVKTSSMTVHIEAFNAGPVIDTTGAGDAFNAGLAVALSEGMSLEDAARFGCVVAGISVTRHGTAPSMPRRAELEQYKQASYKK</sequence>
<dbReference type="Gene3D" id="3.40.1190.20">
    <property type="match status" value="1"/>
</dbReference>
<dbReference type="GO" id="GO:0005829">
    <property type="term" value="C:cytosol"/>
    <property type="evidence" value="ECO:0007669"/>
    <property type="project" value="TreeGrafter"/>
</dbReference>
<dbReference type="NCBIfam" id="TIGR02152">
    <property type="entry name" value="D_ribokin_bact"/>
    <property type="match status" value="1"/>
</dbReference>
<dbReference type="InterPro" id="IPR002139">
    <property type="entry name" value="Ribo/fructo_kinase"/>
</dbReference>
<evidence type="ECO:0000256" key="10">
    <source>
        <dbReference type="ARBA" id="ARBA00022958"/>
    </source>
</evidence>
<dbReference type="InterPro" id="IPR011877">
    <property type="entry name" value="Ribokinase"/>
</dbReference>
<dbReference type="InterPro" id="IPR002173">
    <property type="entry name" value="Carboh/pur_kinase_PfkB_CS"/>
</dbReference>
<comment type="similarity">
    <text evidence="1">Belongs to the carbohydrate kinase pfkB family.</text>
</comment>
<dbReference type="RefSeq" id="WP_183973759.1">
    <property type="nucleotide sequence ID" value="NZ_JACHEB010000002.1"/>
</dbReference>
<evidence type="ECO:0000256" key="5">
    <source>
        <dbReference type="ARBA" id="ARBA00022723"/>
    </source>
</evidence>
<evidence type="ECO:0000256" key="1">
    <source>
        <dbReference type="ARBA" id="ARBA00005380"/>
    </source>
</evidence>
<dbReference type="PROSITE" id="PS00584">
    <property type="entry name" value="PFKB_KINASES_2"/>
    <property type="match status" value="1"/>
</dbReference>
<evidence type="ECO:0000256" key="12">
    <source>
        <dbReference type="HAMAP-Rule" id="MF_01987"/>
    </source>
</evidence>
<dbReference type="GO" id="GO:0046872">
    <property type="term" value="F:metal ion binding"/>
    <property type="evidence" value="ECO:0007669"/>
    <property type="project" value="UniProtKB-KW"/>
</dbReference>
<dbReference type="EC" id="2.7.1.15" evidence="2 12"/>
<comment type="function">
    <text evidence="12">Catalyzes the phosphorylation of ribose at O-5 in a reaction requiring ATP and magnesium. The resulting D-ribose-5-phosphate can then be used either for sythesis of nucleotides, histidine, and tryptophan, or as a component of the pentose phosphate pathway.</text>
</comment>
<feature type="binding site" evidence="12">
    <location>
        <position position="291"/>
    </location>
    <ligand>
        <name>K(+)</name>
        <dbReference type="ChEBI" id="CHEBI:29103"/>
    </ligand>
</feature>
<protein>
    <recommendedName>
        <fullName evidence="3 12">Ribokinase</fullName>
        <shortName evidence="12">RK</shortName>
        <ecNumber evidence="2 12">2.7.1.15</ecNumber>
    </recommendedName>
</protein>
<dbReference type="GO" id="GO:0005524">
    <property type="term" value="F:ATP binding"/>
    <property type="evidence" value="ECO:0007669"/>
    <property type="project" value="UniProtKB-UniRule"/>
</dbReference>
<comment type="caution">
    <text evidence="14">The sequence shown here is derived from an EMBL/GenBank/DDBJ whole genome shotgun (WGS) entry which is preliminary data.</text>
</comment>
<keyword evidence="10 12" id="KW-0630">Potassium</keyword>
<evidence type="ECO:0000256" key="4">
    <source>
        <dbReference type="ARBA" id="ARBA00022679"/>
    </source>
</evidence>
<comment type="subunit">
    <text evidence="12">Homodimer.</text>
</comment>
<organism evidence="14 15">
    <name type="scientific">Tunturiibacter gelidiferens</name>
    <dbReference type="NCBI Taxonomy" id="3069689"/>
    <lineage>
        <taxon>Bacteria</taxon>
        <taxon>Pseudomonadati</taxon>
        <taxon>Acidobacteriota</taxon>
        <taxon>Terriglobia</taxon>
        <taxon>Terriglobales</taxon>
        <taxon>Acidobacteriaceae</taxon>
        <taxon>Tunturiibacter</taxon>
    </lineage>
</organism>
<dbReference type="CDD" id="cd01174">
    <property type="entry name" value="ribokinase"/>
    <property type="match status" value="1"/>
</dbReference>
<feature type="binding site" evidence="12">
    <location>
        <begin position="13"/>
        <end position="15"/>
    </location>
    <ligand>
        <name>substrate</name>
    </ligand>
</feature>
<feature type="binding site" evidence="12">
    <location>
        <begin position="41"/>
        <end position="45"/>
    </location>
    <ligand>
        <name>substrate</name>
    </ligand>
</feature>
<dbReference type="PRINTS" id="PR00990">
    <property type="entry name" value="RIBOKINASE"/>
</dbReference>
<dbReference type="SUPFAM" id="SSF53613">
    <property type="entry name" value="Ribokinase-like"/>
    <property type="match status" value="1"/>
</dbReference>
<feature type="binding site" evidence="12">
    <location>
        <begin position="255"/>
        <end position="256"/>
    </location>
    <ligand>
        <name>ATP</name>
        <dbReference type="ChEBI" id="CHEBI:30616"/>
    </ligand>
</feature>
<evidence type="ECO:0000256" key="9">
    <source>
        <dbReference type="ARBA" id="ARBA00022842"/>
    </source>
</evidence>
<keyword evidence="11 12" id="KW-0119">Carbohydrate metabolism</keyword>
<keyword evidence="9 12" id="KW-0460">Magnesium</keyword>
<feature type="binding site" evidence="12">
    <location>
        <position position="187"/>
    </location>
    <ligand>
        <name>ATP</name>
        <dbReference type="ChEBI" id="CHEBI:30616"/>
    </ligand>
</feature>
<dbReference type="HAMAP" id="MF_01987">
    <property type="entry name" value="Ribokinase"/>
    <property type="match status" value="1"/>
</dbReference>